<dbReference type="KEGG" id="mtp:Mthe_1500"/>
<evidence type="ECO:0000256" key="2">
    <source>
        <dbReference type="ARBA" id="ARBA00009012"/>
    </source>
</evidence>
<keyword evidence="8" id="KW-1185">Reference proteome</keyword>
<evidence type="ECO:0000256" key="5">
    <source>
        <dbReference type="ARBA" id="ARBA00023136"/>
    </source>
</evidence>
<protein>
    <recommendedName>
        <fullName evidence="9">TIGR00297 family protein</fullName>
    </recommendedName>
</protein>
<comment type="similarity">
    <text evidence="2">Belongs to the TMEM19 family.</text>
</comment>
<dbReference type="EMBL" id="CP000477">
    <property type="protein sequence ID" value="ABK15272.1"/>
    <property type="molecule type" value="Genomic_DNA"/>
</dbReference>
<proteinExistence type="inferred from homology"/>
<feature type="transmembrane region" description="Helical" evidence="6">
    <location>
        <begin position="189"/>
        <end position="213"/>
    </location>
</feature>
<keyword evidence="5 6" id="KW-0472">Membrane</keyword>
<dbReference type="HOGENOM" id="CLU_055956_0_0_2"/>
<dbReference type="PANTHER" id="PTHR13353">
    <property type="entry name" value="TRANSMEMBRANE PROTEIN 19"/>
    <property type="match status" value="1"/>
</dbReference>
<accession>A0B998</accession>
<feature type="transmembrane region" description="Helical" evidence="6">
    <location>
        <begin position="160"/>
        <end position="177"/>
    </location>
</feature>
<feature type="transmembrane region" description="Helical" evidence="6">
    <location>
        <begin position="371"/>
        <end position="390"/>
    </location>
</feature>
<evidence type="ECO:0000256" key="1">
    <source>
        <dbReference type="ARBA" id="ARBA00004141"/>
    </source>
</evidence>
<evidence type="ECO:0000256" key="4">
    <source>
        <dbReference type="ARBA" id="ARBA00022989"/>
    </source>
</evidence>
<gene>
    <name evidence="7" type="ordered locus">Mthe_1500</name>
</gene>
<dbReference type="STRING" id="349307.Mthe_1500"/>
<evidence type="ECO:0000313" key="7">
    <source>
        <dbReference type="EMBL" id="ABK15272.1"/>
    </source>
</evidence>
<feature type="transmembrane region" description="Helical" evidence="6">
    <location>
        <begin position="58"/>
        <end position="75"/>
    </location>
</feature>
<evidence type="ECO:0000256" key="3">
    <source>
        <dbReference type="ARBA" id="ARBA00022692"/>
    </source>
</evidence>
<dbReference type="Proteomes" id="UP000000674">
    <property type="component" value="Chromosome"/>
</dbReference>
<feature type="transmembrane region" description="Helical" evidence="6">
    <location>
        <begin position="322"/>
        <end position="350"/>
    </location>
</feature>
<dbReference type="InterPro" id="IPR002794">
    <property type="entry name" value="DUF92_TMEM19"/>
</dbReference>
<reference evidence="7 8" key="1">
    <citation type="submission" date="2006-10" db="EMBL/GenBank/DDBJ databases">
        <title>Complete sequence of Methanosaeta thermophila PT.</title>
        <authorList>
            <consortium name="US DOE Joint Genome Institute"/>
            <person name="Copeland A."/>
            <person name="Lucas S."/>
            <person name="Lapidus A."/>
            <person name="Barry K."/>
            <person name="Detter J.C."/>
            <person name="Glavina del Rio T."/>
            <person name="Hammon N."/>
            <person name="Israni S."/>
            <person name="Pitluck S."/>
            <person name="Chain P."/>
            <person name="Malfatti S."/>
            <person name="Shin M."/>
            <person name="Vergez L."/>
            <person name="Schmutz J."/>
            <person name="Larimer F."/>
            <person name="Land M."/>
            <person name="Hauser L."/>
            <person name="Kyrpides N."/>
            <person name="Kim E."/>
            <person name="Smith K.S."/>
            <person name="Ingram-Smith C."/>
            <person name="Richardson P."/>
        </authorList>
    </citation>
    <scope>NUCLEOTIDE SEQUENCE [LARGE SCALE GENOMIC DNA]</scope>
    <source>
        <strain evidence="8">DSM 6194 / JCM 14653 / NBRC 101360 / PT</strain>
    </source>
</reference>
<comment type="subcellular location">
    <subcellularLocation>
        <location evidence="1">Membrane</location>
        <topology evidence="1">Multi-pass membrane protein</topology>
    </subcellularLocation>
</comment>
<keyword evidence="4 6" id="KW-1133">Transmembrane helix</keyword>
<dbReference type="PANTHER" id="PTHR13353:SF5">
    <property type="entry name" value="TRANSMEMBRANE PROTEIN 19"/>
    <property type="match status" value="1"/>
</dbReference>
<evidence type="ECO:0000256" key="6">
    <source>
        <dbReference type="SAM" id="Phobius"/>
    </source>
</evidence>
<dbReference type="AlphaFoldDB" id="A0B998"/>
<feature type="transmembrane region" description="Helical" evidence="6">
    <location>
        <begin position="6"/>
        <end position="28"/>
    </location>
</feature>
<feature type="transmembrane region" description="Helical" evidence="6">
    <location>
        <begin position="82"/>
        <end position="100"/>
    </location>
</feature>
<name>A0B998_METTP</name>
<dbReference type="Pfam" id="PF01940">
    <property type="entry name" value="DUF92"/>
    <property type="match status" value="1"/>
</dbReference>
<sequence>MRLAIGALAFLLPVTGVFTAVILAIVYIIHRPARMLCASLILLLVLREALTYTHLNLPMYVVAISFILPTVAYTVSKRFQQLAGSFIYIMATVAIGYPAAYLSAPYLLQEKILFMTILGGLSGAFLQHVSREMDFTVPFGACMVMWLFSFEYPLPELSNILMIYIFAVILGVGAYWARAADVDAVLSEVIICILVVLFAGLKWFLLLLCFYLMGGAFTRYGYSYKYSLGIAQEKCGVRGYKNVYSNSLVPLVAALCYGIYGNEIFFYAFLGAVATANGDTLASEIGETSRSRPRMITTLKPVDPGVDGGVTPLGEMASLAGAAAIGLVAVAISMTGANGFLIAMTSGFLGSNFDSLMGAVFQRRGLLTNNGVNLVATLFGGVVGSLMGVLL</sequence>
<evidence type="ECO:0008006" key="9">
    <source>
        <dbReference type="Google" id="ProtNLM"/>
    </source>
</evidence>
<evidence type="ECO:0000313" key="8">
    <source>
        <dbReference type="Proteomes" id="UP000000674"/>
    </source>
</evidence>
<keyword evidence="3 6" id="KW-0812">Transmembrane</keyword>
<organism evidence="7 8">
    <name type="scientific">Methanothrix thermoacetophila (strain DSM 6194 / JCM 14653 / NBRC 101360 / PT)</name>
    <name type="common">Methanosaeta thermophila</name>
    <dbReference type="NCBI Taxonomy" id="349307"/>
    <lineage>
        <taxon>Archaea</taxon>
        <taxon>Methanobacteriati</taxon>
        <taxon>Methanobacteriota</taxon>
        <taxon>Stenosarchaea group</taxon>
        <taxon>Methanomicrobia</taxon>
        <taxon>Methanotrichales</taxon>
        <taxon>Methanotrichaceae</taxon>
        <taxon>Methanothrix</taxon>
    </lineage>
</organism>
<dbReference type="NCBIfam" id="TIGR00297">
    <property type="entry name" value="TIGR00297 family protein"/>
    <property type="match status" value="1"/>
</dbReference>
<dbReference type="GO" id="GO:0016020">
    <property type="term" value="C:membrane"/>
    <property type="evidence" value="ECO:0007669"/>
    <property type="project" value="UniProtKB-SubCell"/>
</dbReference>
<feature type="transmembrane region" description="Helical" evidence="6">
    <location>
        <begin position="136"/>
        <end position="154"/>
    </location>
</feature>